<dbReference type="Pfam" id="PF00106">
    <property type="entry name" value="adh_short"/>
    <property type="match status" value="1"/>
</dbReference>
<comment type="similarity">
    <text evidence="1">Belongs to the short-chain dehydrogenases/reductases (SDR) family.</text>
</comment>
<proteinExistence type="inferred from homology"/>
<name>W7HMH2_9PEZI</name>
<evidence type="ECO:0000256" key="1">
    <source>
        <dbReference type="ARBA" id="ARBA00006484"/>
    </source>
</evidence>
<dbReference type="EMBL" id="KI966443">
    <property type="protein sequence ID" value="EWC44314.1"/>
    <property type="molecule type" value="Genomic_DNA"/>
</dbReference>
<dbReference type="InterPro" id="IPR002347">
    <property type="entry name" value="SDR_fam"/>
</dbReference>
<dbReference type="SUPFAM" id="SSF51735">
    <property type="entry name" value="NAD(P)-binding Rossmann-fold domains"/>
    <property type="match status" value="1"/>
</dbReference>
<dbReference type="HOGENOM" id="CLU_010194_44_6_1"/>
<evidence type="ECO:0000256" key="3">
    <source>
        <dbReference type="ARBA" id="ARBA00023002"/>
    </source>
</evidence>
<dbReference type="PROSITE" id="PS00061">
    <property type="entry name" value="ADH_SHORT"/>
    <property type="match status" value="1"/>
</dbReference>
<dbReference type="Proteomes" id="UP000024837">
    <property type="component" value="Unassembled WGS sequence"/>
</dbReference>
<keyword evidence="3" id="KW-0560">Oxidoreductase</keyword>
<evidence type="ECO:0000313" key="5">
    <source>
        <dbReference type="Proteomes" id="UP000024837"/>
    </source>
</evidence>
<keyword evidence="2" id="KW-0521">NADP</keyword>
<reference evidence="4 5" key="1">
    <citation type="submission" date="2013-05" db="EMBL/GenBank/DDBJ databases">
        <title>Drechslerella stenobrocha genome reveals carnivorous origination and mechanical trapping mechanism of predatory fungi.</title>
        <authorList>
            <person name="Liu X."/>
            <person name="Zhang W."/>
            <person name="Liu K."/>
        </authorList>
    </citation>
    <scope>NUCLEOTIDE SEQUENCE [LARGE SCALE GENOMIC DNA]</scope>
    <source>
        <strain evidence="4 5">248</strain>
    </source>
</reference>
<evidence type="ECO:0000256" key="2">
    <source>
        <dbReference type="ARBA" id="ARBA00022857"/>
    </source>
</evidence>
<evidence type="ECO:0000313" key="4">
    <source>
        <dbReference type="EMBL" id="EWC44314.1"/>
    </source>
</evidence>
<organism evidence="4 5">
    <name type="scientific">Drechslerella stenobrocha 248</name>
    <dbReference type="NCBI Taxonomy" id="1043628"/>
    <lineage>
        <taxon>Eukaryota</taxon>
        <taxon>Fungi</taxon>
        <taxon>Dikarya</taxon>
        <taxon>Ascomycota</taxon>
        <taxon>Pezizomycotina</taxon>
        <taxon>Orbiliomycetes</taxon>
        <taxon>Orbiliales</taxon>
        <taxon>Orbiliaceae</taxon>
        <taxon>Drechslerella</taxon>
    </lineage>
</organism>
<dbReference type="PRINTS" id="PR00081">
    <property type="entry name" value="GDHRDH"/>
</dbReference>
<protein>
    <recommendedName>
        <fullName evidence="6">NAD(P)-binding protein</fullName>
    </recommendedName>
</protein>
<evidence type="ECO:0008006" key="6">
    <source>
        <dbReference type="Google" id="ProtNLM"/>
    </source>
</evidence>
<dbReference type="PANTHER" id="PTHR24320:SF236">
    <property type="entry name" value="SHORT-CHAIN DEHYDROGENASE-RELATED"/>
    <property type="match status" value="1"/>
</dbReference>
<keyword evidence="5" id="KW-1185">Reference proteome</keyword>
<sequence length="332" mass="36130">MLLYGMWSALRNLVLSEGFPPSPQFEEKDVPDLSGKVYMVTGAAGGIGFELAKILYSKNAKVYIAGRSESNGANAIEKIKSEYPRSDGALEFTHLDLNDLATLKPAADAFLAKERRLDALVHNAGVLRCPTSWRTAQGWDVQLGTNVVGPFVLQRHLQNILVETAKIAPQDSVRVVFLSSIANHISPHGGIDYTNLEAKGTSPLSSIDFIDGVIKYAQSKAASVLMAQAFAQKFKDTGIIVSSVNPGNLNTPLLRHNVLASYFAFMVLYAPRYGGLTELFATLSPDLNQSNNGAFVAPWGRIGSARQDLMDSVDNGEAVKLWDWIEDHTQGF</sequence>
<accession>W7HMH2</accession>
<dbReference type="InterPro" id="IPR036291">
    <property type="entry name" value="NAD(P)-bd_dom_sf"/>
</dbReference>
<dbReference type="GO" id="GO:0016491">
    <property type="term" value="F:oxidoreductase activity"/>
    <property type="evidence" value="ECO:0007669"/>
    <property type="project" value="UniProtKB-KW"/>
</dbReference>
<gene>
    <name evidence="4" type="ORF">DRE_01140</name>
</gene>
<dbReference type="Gene3D" id="3.40.50.720">
    <property type="entry name" value="NAD(P)-binding Rossmann-like Domain"/>
    <property type="match status" value="1"/>
</dbReference>
<dbReference type="AlphaFoldDB" id="W7HMH2"/>
<dbReference type="PANTHER" id="PTHR24320">
    <property type="entry name" value="RETINOL DEHYDROGENASE"/>
    <property type="match status" value="1"/>
</dbReference>
<dbReference type="InterPro" id="IPR020904">
    <property type="entry name" value="Sc_DH/Rdtase_CS"/>
</dbReference>
<dbReference type="OrthoDB" id="191139at2759"/>